<dbReference type="Proteomes" id="UP001432014">
    <property type="component" value="Chromosome"/>
</dbReference>
<proteinExistence type="predicted"/>
<dbReference type="InterPro" id="IPR036388">
    <property type="entry name" value="WH-like_DNA-bd_sf"/>
</dbReference>
<keyword evidence="3" id="KW-1185">Reference proteome</keyword>
<dbReference type="Gene3D" id="1.10.10.10">
    <property type="entry name" value="Winged helix-like DNA-binding domain superfamily/Winged helix DNA-binding domain"/>
    <property type="match status" value="1"/>
</dbReference>
<evidence type="ECO:0000259" key="1">
    <source>
        <dbReference type="SMART" id="SM00421"/>
    </source>
</evidence>
<accession>A0ABZ1WIV6</accession>
<dbReference type="InterPro" id="IPR000792">
    <property type="entry name" value="Tscrpt_reg_LuxR_C"/>
</dbReference>
<dbReference type="InterPro" id="IPR051797">
    <property type="entry name" value="TrmB-like"/>
</dbReference>
<reference evidence="2 3" key="1">
    <citation type="submission" date="2022-10" db="EMBL/GenBank/DDBJ databases">
        <title>The complete genomes of actinobacterial strains from the NBC collection.</title>
        <authorList>
            <person name="Joergensen T.S."/>
            <person name="Alvarez Arevalo M."/>
            <person name="Sterndorff E.B."/>
            <person name="Faurdal D."/>
            <person name="Vuksanovic O."/>
            <person name="Mourched A.-S."/>
            <person name="Charusanti P."/>
            <person name="Shaw S."/>
            <person name="Blin K."/>
            <person name="Weber T."/>
        </authorList>
    </citation>
    <scope>NUCLEOTIDE SEQUENCE [LARGE SCALE GENOMIC DNA]</scope>
    <source>
        <strain evidence="2 3">NBC_01247</strain>
    </source>
</reference>
<dbReference type="SUPFAM" id="SSF46894">
    <property type="entry name" value="C-terminal effector domain of the bipartite response regulators"/>
    <property type="match status" value="1"/>
</dbReference>
<organism evidence="2 3">
    <name type="scientific">Kitasatospora herbaricolor</name>
    <dbReference type="NCBI Taxonomy" id="68217"/>
    <lineage>
        <taxon>Bacteria</taxon>
        <taxon>Bacillati</taxon>
        <taxon>Actinomycetota</taxon>
        <taxon>Actinomycetes</taxon>
        <taxon>Kitasatosporales</taxon>
        <taxon>Streptomycetaceae</taxon>
        <taxon>Kitasatospora</taxon>
    </lineage>
</organism>
<dbReference type="EMBL" id="CP108482">
    <property type="protein sequence ID" value="WUS60875.1"/>
    <property type="molecule type" value="Genomic_DNA"/>
</dbReference>
<dbReference type="InterPro" id="IPR016032">
    <property type="entry name" value="Sig_transdc_resp-reg_C-effctor"/>
</dbReference>
<evidence type="ECO:0000313" key="2">
    <source>
        <dbReference type="EMBL" id="WUS60875.1"/>
    </source>
</evidence>
<dbReference type="PANTHER" id="PTHR34293:SF1">
    <property type="entry name" value="HTH-TYPE TRANSCRIPTIONAL REGULATOR TRMBL2"/>
    <property type="match status" value="1"/>
</dbReference>
<name>A0ABZ1WIV6_9ACTN</name>
<dbReference type="RefSeq" id="WP_329493023.1">
    <property type="nucleotide sequence ID" value="NZ_CP108460.1"/>
</dbReference>
<gene>
    <name evidence="2" type="ORF">OG469_38525</name>
</gene>
<dbReference type="SMART" id="SM00421">
    <property type="entry name" value="HTH_LUXR"/>
    <property type="match status" value="1"/>
</dbReference>
<dbReference type="PANTHER" id="PTHR34293">
    <property type="entry name" value="HTH-TYPE TRANSCRIPTIONAL REGULATOR TRMBL2"/>
    <property type="match status" value="1"/>
</dbReference>
<evidence type="ECO:0000313" key="3">
    <source>
        <dbReference type="Proteomes" id="UP001432014"/>
    </source>
</evidence>
<feature type="domain" description="HTH luxR-type" evidence="1">
    <location>
        <begin position="244"/>
        <end position="301"/>
    </location>
</feature>
<protein>
    <recommendedName>
        <fullName evidence="1">HTH luxR-type domain-containing protein</fullName>
    </recommendedName>
</protein>
<sequence>MSLQSLGLTYEQECVYRYLLRTRTTDPDTAEAELGLPGLRLVLEELRALGVVDAGLVPLPPAAAVDLLVRLRVERTSRELARLDSAFDVVRELAEEARQGRPVELVERIQDKAQVNHRIHTMLGRFETMNAKVLARTEASDESARRRQRQLAEGLVSRTLVSTAALDQSDQLAYARHWHALGDVHRVMSEPFGRMLIVDRRLAFVRLDPGRPESDTLQIAQPGIVAALVDLFEQLWVRATDLDRLDLSATEAAVLRTLSEHGKDESAARELNISLRKYRAHVAALMTRLGAATRFQAALRAKERGWL</sequence>